<evidence type="ECO:0000259" key="3">
    <source>
        <dbReference type="Pfam" id="PF13676"/>
    </source>
</evidence>
<comment type="caution">
    <text evidence="4">The sequence shown here is derived from an EMBL/GenBank/DDBJ whole genome shotgun (WGS) entry which is preliminary data.</text>
</comment>
<dbReference type="InterPro" id="IPR000157">
    <property type="entry name" value="TIR_dom"/>
</dbReference>
<accession>A0AAD5S909</accession>
<sequence length="446" mass="48412">MDASTKLAETELEVKKLSEQIDDLESKLDAMDVNDSGACARLQQRLEKLYKREEAATKFRQSLLDVVLEEKKAISQSRTPELQVVSPSDTLSRPPAYYEDAPEDEHNNPATALDIPIPVATSAPSTTPQSEKATLQTSAALIDPNDGQHRDYDTAPWTVFMSYCWVNSNEAKELGQVPHDSACGPADPRAIARSLTKDGFTTWLDVDRLEAGPSLQEQLVLGIVPAKLAILCFSAGYLASKNCQREFKFIQQLGLPFVLVLVGKEKVAFEKTAFGFYVADTLYIDCTRSYDYLKIVDAVSEHFTADPASAKPTLCPSASSTAGSQNPFQILADRAAAGDAEAQFRLATLYDTQSPYGRSARNPYSPPANDATAADWYTRAAKQGHVKASANLGSMYEIGRGVKKDKKKAAKYLARGGYGGKGGTDFSTMSDIFQAGAGILNAFTGR</sequence>
<dbReference type="PANTHER" id="PTHR47508">
    <property type="entry name" value="SAM DOMAIN-CONTAINING PROTEIN-RELATED"/>
    <property type="match status" value="1"/>
</dbReference>
<evidence type="ECO:0000256" key="2">
    <source>
        <dbReference type="SAM" id="MobiDB-lite"/>
    </source>
</evidence>
<dbReference type="AlphaFoldDB" id="A0AAD5S909"/>
<dbReference type="SMART" id="SM00671">
    <property type="entry name" value="SEL1"/>
    <property type="match status" value="2"/>
</dbReference>
<reference evidence="4" key="1">
    <citation type="submission" date="2020-05" db="EMBL/GenBank/DDBJ databases">
        <title>Phylogenomic resolution of chytrid fungi.</title>
        <authorList>
            <person name="Stajich J.E."/>
            <person name="Amses K."/>
            <person name="Simmons R."/>
            <person name="Seto K."/>
            <person name="Myers J."/>
            <person name="Bonds A."/>
            <person name="Quandt C.A."/>
            <person name="Barry K."/>
            <person name="Liu P."/>
            <person name="Grigoriev I."/>
            <person name="Longcore J.E."/>
            <person name="James T.Y."/>
        </authorList>
    </citation>
    <scope>NUCLEOTIDE SEQUENCE</scope>
    <source>
        <strain evidence="4">JEL0318</strain>
    </source>
</reference>
<keyword evidence="1" id="KW-0175">Coiled coil</keyword>
<organism evidence="4 5">
    <name type="scientific">Rhizophlyctis rosea</name>
    <dbReference type="NCBI Taxonomy" id="64517"/>
    <lineage>
        <taxon>Eukaryota</taxon>
        <taxon>Fungi</taxon>
        <taxon>Fungi incertae sedis</taxon>
        <taxon>Chytridiomycota</taxon>
        <taxon>Chytridiomycota incertae sedis</taxon>
        <taxon>Chytridiomycetes</taxon>
        <taxon>Rhizophlyctidales</taxon>
        <taxon>Rhizophlyctidaceae</taxon>
        <taxon>Rhizophlyctis</taxon>
    </lineage>
</organism>
<dbReference type="InterPro" id="IPR011990">
    <property type="entry name" value="TPR-like_helical_dom_sf"/>
</dbReference>
<dbReference type="InterPro" id="IPR035897">
    <property type="entry name" value="Toll_tir_struct_dom_sf"/>
</dbReference>
<dbReference type="Pfam" id="PF08238">
    <property type="entry name" value="Sel1"/>
    <property type="match status" value="2"/>
</dbReference>
<dbReference type="Gene3D" id="1.25.40.10">
    <property type="entry name" value="Tetratricopeptide repeat domain"/>
    <property type="match status" value="1"/>
</dbReference>
<feature type="compositionally biased region" description="Polar residues" evidence="2">
    <location>
        <begin position="77"/>
        <end position="91"/>
    </location>
</feature>
<dbReference type="EMBL" id="JADGJD010000614">
    <property type="protein sequence ID" value="KAJ3049654.1"/>
    <property type="molecule type" value="Genomic_DNA"/>
</dbReference>
<name>A0AAD5S909_9FUNG</name>
<feature type="domain" description="TIR" evidence="3">
    <location>
        <begin position="190"/>
        <end position="289"/>
    </location>
</feature>
<dbReference type="SUPFAM" id="SSF52200">
    <property type="entry name" value="Toll/Interleukin receptor TIR domain"/>
    <property type="match status" value="1"/>
</dbReference>
<dbReference type="Proteomes" id="UP001212841">
    <property type="component" value="Unassembled WGS sequence"/>
</dbReference>
<feature type="coiled-coil region" evidence="1">
    <location>
        <begin position="7"/>
        <end position="34"/>
    </location>
</feature>
<gene>
    <name evidence="4" type="ORF">HK097_009376</name>
</gene>
<dbReference type="SUPFAM" id="SSF81901">
    <property type="entry name" value="HCP-like"/>
    <property type="match status" value="1"/>
</dbReference>
<feature type="region of interest" description="Disordered" evidence="2">
    <location>
        <begin position="77"/>
        <end position="109"/>
    </location>
</feature>
<dbReference type="PANTHER" id="PTHR47508:SF1">
    <property type="entry name" value="NON-SPECIFIC SERINE_THREONINE PROTEIN KINASE"/>
    <property type="match status" value="1"/>
</dbReference>
<proteinExistence type="predicted"/>
<dbReference type="Pfam" id="PF13676">
    <property type="entry name" value="TIR_2"/>
    <property type="match status" value="1"/>
</dbReference>
<protein>
    <recommendedName>
        <fullName evidence="3">TIR domain-containing protein</fullName>
    </recommendedName>
</protein>
<evidence type="ECO:0000313" key="4">
    <source>
        <dbReference type="EMBL" id="KAJ3049654.1"/>
    </source>
</evidence>
<evidence type="ECO:0000256" key="1">
    <source>
        <dbReference type="SAM" id="Coils"/>
    </source>
</evidence>
<evidence type="ECO:0000313" key="5">
    <source>
        <dbReference type="Proteomes" id="UP001212841"/>
    </source>
</evidence>
<keyword evidence="5" id="KW-1185">Reference proteome</keyword>
<dbReference type="Gene3D" id="3.40.50.10140">
    <property type="entry name" value="Toll/interleukin-1 receptor homology (TIR) domain"/>
    <property type="match status" value="1"/>
</dbReference>
<dbReference type="GO" id="GO:0007165">
    <property type="term" value="P:signal transduction"/>
    <property type="evidence" value="ECO:0007669"/>
    <property type="project" value="InterPro"/>
</dbReference>
<dbReference type="InterPro" id="IPR006597">
    <property type="entry name" value="Sel1-like"/>
</dbReference>